<dbReference type="Proteomes" id="UP000765509">
    <property type="component" value="Unassembled WGS sequence"/>
</dbReference>
<evidence type="ECO:0000313" key="7">
    <source>
        <dbReference type="Proteomes" id="UP000765509"/>
    </source>
</evidence>
<evidence type="ECO:0000256" key="4">
    <source>
        <dbReference type="SAM" id="MobiDB-lite"/>
    </source>
</evidence>
<dbReference type="NCBIfam" id="TIGR01071">
    <property type="entry name" value="rplO_bact"/>
    <property type="match status" value="1"/>
</dbReference>
<dbReference type="GO" id="GO:0005762">
    <property type="term" value="C:mitochondrial large ribosomal subunit"/>
    <property type="evidence" value="ECO:0007669"/>
    <property type="project" value="TreeGrafter"/>
</dbReference>
<evidence type="ECO:0000256" key="1">
    <source>
        <dbReference type="ARBA" id="ARBA00007320"/>
    </source>
</evidence>
<dbReference type="InterPro" id="IPR021131">
    <property type="entry name" value="Ribosomal_uL15/eL18"/>
</dbReference>
<organism evidence="6 7">
    <name type="scientific">Austropuccinia psidii MF-1</name>
    <dbReference type="NCBI Taxonomy" id="1389203"/>
    <lineage>
        <taxon>Eukaryota</taxon>
        <taxon>Fungi</taxon>
        <taxon>Dikarya</taxon>
        <taxon>Basidiomycota</taxon>
        <taxon>Pucciniomycotina</taxon>
        <taxon>Pucciniomycetes</taxon>
        <taxon>Pucciniales</taxon>
        <taxon>Sphaerophragmiaceae</taxon>
        <taxon>Austropuccinia</taxon>
    </lineage>
</organism>
<evidence type="ECO:0000313" key="6">
    <source>
        <dbReference type="EMBL" id="MBW0521546.1"/>
    </source>
</evidence>
<protein>
    <recommendedName>
        <fullName evidence="5">Large ribosomal subunit protein uL15/eL18 domain-containing protein</fullName>
    </recommendedName>
</protein>
<dbReference type="EMBL" id="AVOT02028909">
    <property type="protein sequence ID" value="MBW0521546.1"/>
    <property type="molecule type" value="Genomic_DNA"/>
</dbReference>
<proteinExistence type="inferred from homology"/>
<dbReference type="FunFam" id="3.100.10.10:FF:000011">
    <property type="entry name" value="50S ribosomal subunit protein L15"/>
    <property type="match status" value="1"/>
</dbReference>
<dbReference type="GO" id="GO:0003735">
    <property type="term" value="F:structural constituent of ribosome"/>
    <property type="evidence" value="ECO:0007669"/>
    <property type="project" value="InterPro"/>
</dbReference>
<comment type="caution">
    <text evidence="6">The sequence shown here is derived from an EMBL/GenBank/DDBJ whole genome shotgun (WGS) entry which is preliminary data.</text>
</comment>
<feature type="compositionally biased region" description="Gly residues" evidence="4">
    <location>
        <begin position="98"/>
        <end position="109"/>
    </location>
</feature>
<reference evidence="6" key="1">
    <citation type="submission" date="2021-03" db="EMBL/GenBank/DDBJ databases">
        <title>Draft genome sequence of rust myrtle Austropuccinia psidii MF-1, a brazilian biotype.</title>
        <authorList>
            <person name="Quecine M.C."/>
            <person name="Pachon D.M.R."/>
            <person name="Bonatelli M.L."/>
            <person name="Correr F.H."/>
            <person name="Franceschini L.M."/>
            <person name="Leite T.F."/>
            <person name="Margarido G.R.A."/>
            <person name="Almeida C.A."/>
            <person name="Ferrarezi J.A."/>
            <person name="Labate C.A."/>
        </authorList>
    </citation>
    <scope>NUCLEOTIDE SEQUENCE</scope>
    <source>
        <strain evidence="6">MF-1</strain>
    </source>
</reference>
<name>A0A9Q3HXC1_9BASI</name>
<dbReference type="OrthoDB" id="361383at2759"/>
<evidence type="ECO:0000256" key="2">
    <source>
        <dbReference type="ARBA" id="ARBA00022980"/>
    </source>
</evidence>
<dbReference type="SUPFAM" id="SSF52080">
    <property type="entry name" value="Ribosomal proteins L15p and L18e"/>
    <property type="match status" value="1"/>
</dbReference>
<evidence type="ECO:0000256" key="3">
    <source>
        <dbReference type="ARBA" id="ARBA00023274"/>
    </source>
</evidence>
<dbReference type="HAMAP" id="MF_01341">
    <property type="entry name" value="Ribosomal_uL15"/>
    <property type="match status" value="1"/>
</dbReference>
<dbReference type="Pfam" id="PF00828">
    <property type="entry name" value="Ribosomal_L27A"/>
    <property type="match status" value="1"/>
</dbReference>
<dbReference type="Gene3D" id="3.100.10.10">
    <property type="match status" value="1"/>
</dbReference>
<comment type="similarity">
    <text evidence="1">Belongs to the universal ribosomal protein uL15 family.</text>
</comment>
<feature type="region of interest" description="Disordered" evidence="4">
    <location>
        <begin position="81"/>
        <end position="131"/>
    </location>
</feature>
<dbReference type="InterPro" id="IPR030878">
    <property type="entry name" value="Ribosomal_uL15"/>
</dbReference>
<gene>
    <name evidence="6" type="ORF">O181_061261</name>
</gene>
<sequence length="327" mass="36023">MPCSENNVQLTHYTHMLVVWAAEARSSAAAMASLFRLLGRSGLNNLVPFLQKTKTSAGIDVYTLQKESRLDLLKRSASGLSGLKPAKGSTHSRKRVGRGQGSGYGGTAGRGHKGQNANKGNSPRLGFQGGQTPITRLFPKRGAFNPTQVEMSPLNLSQLQLWIDQKRIDPTKPITMKELLDSRAVHGIKDGVKLLGKGASDFRTPNVTIVVSRASQSAIKAIEDLHGTVVCKFYNRLTLRALLKPHRFAAKNRFLPADAHPIRKQDWVRYADWENRRGYLGNPTLASQVMAQVKQCRAELGWVNREDIAAEVRARATQNRHSANATN</sequence>
<keyword evidence="2" id="KW-0689">Ribosomal protein</keyword>
<dbReference type="PANTHER" id="PTHR12934:SF11">
    <property type="entry name" value="LARGE RIBOSOMAL SUBUNIT PROTEIN UL15M"/>
    <property type="match status" value="1"/>
</dbReference>
<dbReference type="InterPro" id="IPR036227">
    <property type="entry name" value="Ribosomal_uL15/eL18_sf"/>
</dbReference>
<dbReference type="GO" id="GO:0006412">
    <property type="term" value="P:translation"/>
    <property type="evidence" value="ECO:0007669"/>
    <property type="project" value="InterPro"/>
</dbReference>
<dbReference type="InterPro" id="IPR005749">
    <property type="entry name" value="Ribosomal_uL15_bac-type"/>
</dbReference>
<keyword evidence="3" id="KW-0687">Ribonucleoprotein</keyword>
<accession>A0A9Q3HXC1</accession>
<evidence type="ECO:0000259" key="5">
    <source>
        <dbReference type="Pfam" id="PF00828"/>
    </source>
</evidence>
<feature type="domain" description="Large ribosomal subunit protein uL15/eL18" evidence="5">
    <location>
        <begin position="153"/>
        <end position="230"/>
    </location>
</feature>
<keyword evidence="7" id="KW-1185">Reference proteome</keyword>
<dbReference type="PANTHER" id="PTHR12934">
    <property type="entry name" value="50S RIBOSOMAL PROTEIN L15"/>
    <property type="match status" value="1"/>
</dbReference>
<dbReference type="AlphaFoldDB" id="A0A9Q3HXC1"/>